<proteinExistence type="predicted"/>
<dbReference type="EMBL" id="MN739352">
    <property type="protein sequence ID" value="QHS99906.1"/>
    <property type="molecule type" value="Genomic_DNA"/>
</dbReference>
<name>A0A6C0C6D6_9ZZZZ</name>
<reference evidence="1" key="1">
    <citation type="journal article" date="2020" name="Nature">
        <title>Giant virus diversity and host interactions through global metagenomics.</title>
        <authorList>
            <person name="Schulz F."/>
            <person name="Roux S."/>
            <person name="Paez-Espino D."/>
            <person name="Jungbluth S."/>
            <person name="Walsh D.A."/>
            <person name="Denef V.J."/>
            <person name="McMahon K.D."/>
            <person name="Konstantinidis K.T."/>
            <person name="Eloe-Fadrosh E.A."/>
            <person name="Kyrpides N.C."/>
            <person name="Woyke T."/>
        </authorList>
    </citation>
    <scope>NUCLEOTIDE SEQUENCE</scope>
    <source>
        <strain evidence="1">GVMAG-M-3300020192-26</strain>
    </source>
</reference>
<sequence>MTEWLKKMCDIPINYGLKHINYLISNAAQIFLNTYGDKLFSLNDVKIEKNECNGDENLFHLYPIALKESTQHLGLNTLNIKSGNLAGVVITTPSLGVSATYSTKITVSSINLTIDIIDASNSLMLMTTTLTAESFKNDHNINNIFFEIKKIILQYLNAICCKVQTITINVVNKITIMILDIFFDNDHFSCREINISKDDIVTKIKDVKFVADKNNLLSIDIIYINSNIIEYLPEIYLENANDDIITTICIVNKMIIDETLMQMDNVEIIISNDEIIISKVKNIHTSAQSIFYDQSKGYIGTFKKKTKTFELNKYVTLTINDVYNFRHMINLMNSFINDLLTKVIVANDDCDSCFFIKNINLMVVSDPHMIELVIDHVCIATNIDIYNLQTKHENMILTCQNMMFDVQNKSFVDLKFYPSDEEFLLLVKKINIDANDISFFDASAKNLSPIISSIANIVTMYQSKFPTTEKSESDVIIRIYESKILHQHMDSWINIAIHQGDINFTKKEIANAKFDIILDEHLLANVMVNHVNRINSIIDSVKIYINPEIFDKINGLLGILNETTDEDKNRASQIMSQTSSANNAREFELYIQKMLQDENAESLIHSIHNLCAAIMDDYELNKLDEIWIVSIPFVHIYLSDGDGTAGFMSIVIKNIKINAYQKNVDDMCYELSIRSLTVIDVLCNNPKNKYFLKNTYEDDVTLSIILDINGNIDNTVKIQIDVRPLTFNINEETLMRLLSFFSNSYKNPQQKESTNIINFCMKALILTVNYYPLNNNDILSLQDCKLLLSSQKITNANGLDELYVIFVTNLKKELNLFNMVQFIPNIKAIQPITSPIAYIYQIINKYFSSQHNKKKLRSIINNISEGTTFASVLIQKRIYQILDIFS</sequence>
<organism evidence="1">
    <name type="scientific">viral metagenome</name>
    <dbReference type="NCBI Taxonomy" id="1070528"/>
    <lineage>
        <taxon>unclassified sequences</taxon>
        <taxon>metagenomes</taxon>
        <taxon>organismal metagenomes</taxon>
    </lineage>
</organism>
<protein>
    <submittedName>
        <fullName evidence="1">Uncharacterized protein</fullName>
    </submittedName>
</protein>
<dbReference type="AlphaFoldDB" id="A0A6C0C6D6"/>
<accession>A0A6C0C6D6</accession>
<evidence type="ECO:0000313" key="1">
    <source>
        <dbReference type="EMBL" id="QHS99906.1"/>
    </source>
</evidence>